<dbReference type="RefSeq" id="WP_115091498.1">
    <property type="nucleotide sequence ID" value="NZ_CP068107.1"/>
</dbReference>
<dbReference type="Proteomes" id="UP000255024">
    <property type="component" value="Unassembled WGS sequence"/>
</dbReference>
<dbReference type="AlphaFoldDB" id="A0A378RNL9"/>
<name>A0A378RNL9_MYROD</name>
<protein>
    <submittedName>
        <fullName evidence="2">Phage protein, HK97 gp10 family</fullName>
    </submittedName>
</protein>
<keyword evidence="3" id="KW-1185">Reference proteome</keyword>
<accession>A0A378RNL9</accession>
<proteinExistence type="predicted"/>
<evidence type="ECO:0000313" key="3">
    <source>
        <dbReference type="Proteomes" id="UP000255024"/>
    </source>
</evidence>
<feature type="region of interest" description="Disordered" evidence="1">
    <location>
        <begin position="132"/>
        <end position="151"/>
    </location>
</feature>
<gene>
    <name evidence="2" type="ORF">NCTC11179_02136</name>
</gene>
<organism evidence="2 3">
    <name type="scientific">Myroides odoratus</name>
    <name type="common">Flavobacterium odoratum</name>
    <dbReference type="NCBI Taxonomy" id="256"/>
    <lineage>
        <taxon>Bacteria</taxon>
        <taxon>Pseudomonadati</taxon>
        <taxon>Bacteroidota</taxon>
        <taxon>Flavobacteriia</taxon>
        <taxon>Flavobacteriales</taxon>
        <taxon>Flavobacteriaceae</taxon>
        <taxon>Myroides</taxon>
    </lineage>
</organism>
<feature type="compositionally biased region" description="Basic residues" evidence="1">
    <location>
        <begin position="139"/>
        <end position="148"/>
    </location>
</feature>
<sequence>MSNRVDVDVLGFQQLADKVKTLGDDKDKRREALVILRQIAKPTLNASKAIVPVSKQKHFSRGKYIAPGALKKSLGIITVKTENPSVVVGARAKGKFDGWYGHMVHEGHEYFTSANQQTKLFYKNNARFSTARNLSRGSAKNKKRKTKRERANLRAAGRAKMTKPQRFLKDAYEQTKGKVTSDAENQFASFIQRRINRLSK</sequence>
<evidence type="ECO:0000256" key="1">
    <source>
        <dbReference type="SAM" id="MobiDB-lite"/>
    </source>
</evidence>
<dbReference type="EMBL" id="UGQL01000001">
    <property type="protein sequence ID" value="STZ28585.1"/>
    <property type="molecule type" value="Genomic_DNA"/>
</dbReference>
<evidence type="ECO:0000313" key="2">
    <source>
        <dbReference type="EMBL" id="STZ28585.1"/>
    </source>
</evidence>
<reference evidence="2 3" key="1">
    <citation type="submission" date="2018-06" db="EMBL/GenBank/DDBJ databases">
        <authorList>
            <consortium name="Pathogen Informatics"/>
            <person name="Doyle S."/>
        </authorList>
    </citation>
    <scope>NUCLEOTIDE SEQUENCE [LARGE SCALE GENOMIC DNA]</scope>
    <source>
        <strain evidence="2 3">NCTC11179</strain>
    </source>
</reference>